<proteinExistence type="predicted"/>
<feature type="region of interest" description="Disordered" evidence="1">
    <location>
        <begin position="122"/>
        <end position="141"/>
    </location>
</feature>
<organism evidence="2 3">
    <name type="scientific">Hibiscus sabdariffa</name>
    <name type="common">roselle</name>
    <dbReference type="NCBI Taxonomy" id="183260"/>
    <lineage>
        <taxon>Eukaryota</taxon>
        <taxon>Viridiplantae</taxon>
        <taxon>Streptophyta</taxon>
        <taxon>Embryophyta</taxon>
        <taxon>Tracheophyta</taxon>
        <taxon>Spermatophyta</taxon>
        <taxon>Magnoliopsida</taxon>
        <taxon>eudicotyledons</taxon>
        <taxon>Gunneridae</taxon>
        <taxon>Pentapetalae</taxon>
        <taxon>rosids</taxon>
        <taxon>malvids</taxon>
        <taxon>Malvales</taxon>
        <taxon>Malvaceae</taxon>
        <taxon>Malvoideae</taxon>
        <taxon>Hibiscus</taxon>
    </lineage>
</organism>
<protein>
    <submittedName>
        <fullName evidence="2">Uncharacterized protein</fullName>
    </submittedName>
</protein>
<evidence type="ECO:0000313" key="2">
    <source>
        <dbReference type="EMBL" id="KAK9020997.1"/>
    </source>
</evidence>
<dbReference type="Proteomes" id="UP001396334">
    <property type="component" value="Unassembled WGS sequence"/>
</dbReference>
<gene>
    <name evidence="2" type="ORF">V6N11_011008</name>
</gene>
<evidence type="ECO:0000256" key="1">
    <source>
        <dbReference type="SAM" id="MobiDB-lite"/>
    </source>
</evidence>
<evidence type="ECO:0000313" key="3">
    <source>
        <dbReference type="Proteomes" id="UP001396334"/>
    </source>
</evidence>
<comment type="caution">
    <text evidence="2">The sequence shown here is derived from an EMBL/GenBank/DDBJ whole genome shotgun (WGS) entry which is preliminary data.</text>
</comment>
<sequence>MASLQCEKELGQRYYGGSSSWGSQSNKYQNGYSMSYSEHERHAQIHCPTTYGNTESHTAHKYGKSHGTHGNAMSKPQFHAHGNGYMKAQAQAYGSNQQTSSGYGYGHGNHGTNGHGKFTNHGTPHGSKLTGQGNGFMKPQTYGGHGGNMTYGMTETETCEYSSQVYYSNESHYNSGGRGHRAGKGRNPVKGLLGKIKGGFSGNDSSSDSESDSDSDDDGHGKRTVCVSKAL</sequence>
<dbReference type="EMBL" id="JBBPBN010000016">
    <property type="protein sequence ID" value="KAK9020997.1"/>
    <property type="molecule type" value="Genomic_DNA"/>
</dbReference>
<accession>A0ABR2S6Y7</accession>
<feature type="region of interest" description="Disordered" evidence="1">
    <location>
        <begin position="172"/>
        <end position="231"/>
    </location>
</feature>
<feature type="compositionally biased region" description="Acidic residues" evidence="1">
    <location>
        <begin position="207"/>
        <end position="217"/>
    </location>
</feature>
<keyword evidence="3" id="KW-1185">Reference proteome</keyword>
<reference evidence="2 3" key="1">
    <citation type="journal article" date="2024" name="G3 (Bethesda)">
        <title>Genome assembly of Hibiscus sabdariffa L. provides insights into metabolisms of medicinal natural products.</title>
        <authorList>
            <person name="Kim T."/>
        </authorList>
    </citation>
    <scope>NUCLEOTIDE SEQUENCE [LARGE SCALE GENOMIC DNA]</scope>
    <source>
        <strain evidence="2">TK-2024</strain>
        <tissue evidence="2">Old leaves</tissue>
    </source>
</reference>
<name>A0ABR2S6Y7_9ROSI</name>